<evidence type="ECO:0000256" key="1">
    <source>
        <dbReference type="SAM" id="SignalP"/>
    </source>
</evidence>
<keyword evidence="1" id="KW-0732">Signal</keyword>
<gene>
    <name evidence="2" type="ORF">AB6T85_15755</name>
</gene>
<dbReference type="RefSeq" id="WP_369896079.1">
    <property type="nucleotide sequence ID" value="NZ_JBGFFX010000009.1"/>
</dbReference>
<evidence type="ECO:0000313" key="2">
    <source>
        <dbReference type="EMBL" id="MEY8771855.1"/>
    </source>
</evidence>
<organism evidence="2 3">
    <name type="scientific">Erwinia aeris</name>
    <dbReference type="NCBI Taxonomy" id="3239803"/>
    <lineage>
        <taxon>Bacteria</taxon>
        <taxon>Pseudomonadati</taxon>
        <taxon>Pseudomonadota</taxon>
        <taxon>Gammaproteobacteria</taxon>
        <taxon>Enterobacterales</taxon>
        <taxon>Erwiniaceae</taxon>
        <taxon>Erwinia</taxon>
    </lineage>
</organism>
<feature type="chain" id="PRO_5046004362" evidence="1">
    <location>
        <begin position="22"/>
        <end position="94"/>
    </location>
</feature>
<keyword evidence="3" id="KW-1185">Reference proteome</keyword>
<accession>A0ABV4EAB2</accession>
<sequence>MRLKWVLSLAIIFFYADPALSARLSDEEVQQRIVAESIADYSGSCACPFNSARNGSRCGGRSAWSRQGGEAPICYVKEVTAEMIDQWRAANNED</sequence>
<dbReference type="Proteomes" id="UP001565243">
    <property type="component" value="Unassembled WGS sequence"/>
</dbReference>
<comment type="caution">
    <text evidence="2">The sequence shown here is derived from an EMBL/GenBank/DDBJ whole genome shotgun (WGS) entry which is preliminary data.</text>
</comment>
<dbReference type="EMBL" id="JBGFFX010000009">
    <property type="protein sequence ID" value="MEY8771855.1"/>
    <property type="molecule type" value="Genomic_DNA"/>
</dbReference>
<feature type="signal peptide" evidence="1">
    <location>
        <begin position="1"/>
        <end position="21"/>
    </location>
</feature>
<name>A0ABV4EAB2_9GAMM</name>
<proteinExistence type="predicted"/>
<protein>
    <submittedName>
        <fullName evidence="2">Uncharacterized protein</fullName>
    </submittedName>
</protein>
<evidence type="ECO:0000313" key="3">
    <source>
        <dbReference type="Proteomes" id="UP001565243"/>
    </source>
</evidence>
<reference evidence="2 3" key="1">
    <citation type="submission" date="2024-07" db="EMBL/GenBank/DDBJ databases">
        <authorList>
            <person name="Hebao G."/>
        </authorList>
    </citation>
    <scope>NUCLEOTIDE SEQUENCE [LARGE SCALE GENOMIC DNA]</scope>
    <source>
        <strain evidence="2 3">ACCC 02193</strain>
    </source>
</reference>